<proteinExistence type="predicted"/>
<reference evidence="2" key="2">
    <citation type="submission" date="2020-12" db="EMBL/GenBank/DDBJ databases">
        <title>New Spironucleus salmonicida genome in near-complete chromosomes.</title>
        <authorList>
            <person name="Xu F."/>
            <person name="Kurt Z."/>
            <person name="Jimenez-Gonzalez A."/>
            <person name="Astvaldsson A."/>
            <person name="Andersson J.O."/>
            <person name="Svard S.G."/>
        </authorList>
    </citation>
    <scope>NUCLEOTIDE SEQUENCE</scope>
    <source>
        <strain evidence="2">ATCC 50377</strain>
    </source>
</reference>
<comment type="caution">
    <text evidence="2">The sequence shown here is derived from an EMBL/GenBank/DDBJ whole genome shotgun (WGS) entry which is preliminary data.</text>
</comment>
<keyword evidence="3" id="KW-1185">Reference proteome</keyword>
<reference evidence="2" key="1">
    <citation type="journal article" date="2014" name="PLoS Genet.">
        <title>The Genome of Spironucleus salmonicida Highlights a Fish Pathogen Adapted to Fluctuating Environments.</title>
        <authorList>
            <person name="Xu F."/>
            <person name="Jerlstrom-Hultqvist J."/>
            <person name="Einarsson E."/>
            <person name="Astvaldsson A."/>
            <person name="Svard S.G."/>
            <person name="Andersson J.O."/>
        </authorList>
    </citation>
    <scope>NUCLEOTIDE SEQUENCE</scope>
    <source>
        <strain evidence="2">ATCC 50377</strain>
    </source>
</reference>
<organism evidence="2 3">
    <name type="scientific">Spironucleus salmonicida</name>
    <dbReference type="NCBI Taxonomy" id="348837"/>
    <lineage>
        <taxon>Eukaryota</taxon>
        <taxon>Metamonada</taxon>
        <taxon>Diplomonadida</taxon>
        <taxon>Hexamitidae</taxon>
        <taxon>Hexamitinae</taxon>
        <taxon>Spironucleus</taxon>
    </lineage>
</organism>
<sequence length="93" mass="10463">MPELKTPDAQAFGERFLGAVVQLQLTNGFHVRGALAALEYDLSFMLRDVTQFVPRDDAERPLPSPEAHAGYDLVQRKELLVPGRFVERVLLVE</sequence>
<dbReference type="AlphaFoldDB" id="A0A9P8LTI5"/>
<dbReference type="KEGG" id="ssao:94297923"/>
<accession>A0A9P8LTI5</accession>
<dbReference type="RefSeq" id="XP_067764738.1">
    <property type="nucleotide sequence ID" value="XM_067907764.1"/>
</dbReference>
<evidence type="ECO:0000313" key="3">
    <source>
        <dbReference type="Proteomes" id="UP000018208"/>
    </source>
</evidence>
<gene>
    <name evidence="1" type="ORF">SS50377_23900</name>
    <name evidence="2" type="ORF">SS50377_23904</name>
</gene>
<evidence type="ECO:0000313" key="1">
    <source>
        <dbReference type="EMBL" id="KAH0573965.1"/>
    </source>
</evidence>
<evidence type="ECO:0000313" key="2">
    <source>
        <dbReference type="EMBL" id="KAH0573969.1"/>
    </source>
</evidence>
<dbReference type="EMBL" id="AUWU02000004">
    <property type="protein sequence ID" value="KAH0573969.1"/>
    <property type="molecule type" value="Genomic_DNA"/>
</dbReference>
<name>A0A9P8LTI5_9EUKA</name>
<protein>
    <recommendedName>
        <fullName evidence="4">LSM domain-containing protein</fullName>
    </recommendedName>
</protein>
<evidence type="ECO:0008006" key="4">
    <source>
        <dbReference type="Google" id="ProtNLM"/>
    </source>
</evidence>
<dbReference type="EMBL" id="AUWU02000004">
    <property type="protein sequence ID" value="KAH0573965.1"/>
    <property type="molecule type" value="Genomic_DNA"/>
</dbReference>
<dbReference type="Proteomes" id="UP000018208">
    <property type="component" value="Unassembled WGS sequence"/>
</dbReference>
<dbReference type="GeneID" id="94297923"/>